<dbReference type="NCBIfam" id="TIGR01587">
    <property type="entry name" value="cas3_core"/>
    <property type="match status" value="1"/>
</dbReference>
<keyword evidence="6" id="KW-0378">Hydrolase</keyword>
<keyword evidence="4" id="KW-0479">Metal-binding</keyword>
<dbReference type="GO" id="GO:0004519">
    <property type="term" value="F:endonuclease activity"/>
    <property type="evidence" value="ECO:0007669"/>
    <property type="project" value="UniProtKB-KW"/>
</dbReference>
<dbReference type="GO" id="GO:0005524">
    <property type="term" value="F:ATP binding"/>
    <property type="evidence" value="ECO:0007669"/>
    <property type="project" value="UniProtKB-KW"/>
</dbReference>
<evidence type="ECO:0000256" key="4">
    <source>
        <dbReference type="ARBA" id="ARBA00022723"/>
    </source>
</evidence>
<dbReference type="AlphaFoldDB" id="A0A4V1IJV1"/>
<dbReference type="Pfam" id="PF00270">
    <property type="entry name" value="DEAD"/>
    <property type="match status" value="1"/>
</dbReference>
<dbReference type="EMBL" id="CP035467">
    <property type="protein sequence ID" value="QCW82685.1"/>
    <property type="molecule type" value="Genomic_DNA"/>
</dbReference>
<feature type="domain" description="HD Cas3-type" evidence="10">
    <location>
        <begin position="24"/>
        <end position="233"/>
    </location>
</feature>
<evidence type="ECO:0000259" key="10">
    <source>
        <dbReference type="PROSITE" id="PS51643"/>
    </source>
</evidence>
<dbReference type="OrthoDB" id="9810236at2"/>
<accession>A0A4V1IJV1</accession>
<dbReference type="Gene3D" id="3.40.50.300">
    <property type="entry name" value="P-loop containing nucleotide triphosphate hydrolases"/>
    <property type="match status" value="2"/>
</dbReference>
<dbReference type="CDD" id="cd09641">
    <property type="entry name" value="Cas3''_I"/>
    <property type="match status" value="1"/>
</dbReference>
<dbReference type="STRING" id="675511.GCA_000341735_00853"/>
<dbReference type="SUPFAM" id="SSF109604">
    <property type="entry name" value="HD-domain/PDEase-like"/>
    <property type="match status" value="1"/>
</dbReference>
<evidence type="ECO:0000256" key="5">
    <source>
        <dbReference type="ARBA" id="ARBA00022741"/>
    </source>
</evidence>
<keyword evidence="3" id="KW-0540">Nuclease</keyword>
<dbReference type="KEGG" id="mbur:EQU24_10890"/>
<evidence type="ECO:0000313" key="11">
    <source>
        <dbReference type="EMBL" id="QCW82685.1"/>
    </source>
</evidence>
<keyword evidence="12" id="KW-1185">Reference proteome</keyword>
<keyword evidence="8" id="KW-0067">ATP-binding</keyword>
<dbReference type="GO" id="GO:0016787">
    <property type="term" value="F:hydrolase activity"/>
    <property type="evidence" value="ECO:0007669"/>
    <property type="project" value="UniProtKB-KW"/>
</dbReference>
<dbReference type="GO" id="GO:0046872">
    <property type="term" value="F:metal ion binding"/>
    <property type="evidence" value="ECO:0007669"/>
    <property type="project" value="UniProtKB-KW"/>
</dbReference>
<dbReference type="Pfam" id="PF18019">
    <property type="entry name" value="Cas3_HD"/>
    <property type="match status" value="1"/>
</dbReference>
<protein>
    <submittedName>
        <fullName evidence="11">CRISPR-associated endonuclease Cas3</fullName>
    </submittedName>
</protein>
<dbReference type="CDD" id="cd17930">
    <property type="entry name" value="DEXHc_cas3"/>
    <property type="match status" value="1"/>
</dbReference>
<evidence type="ECO:0000256" key="2">
    <source>
        <dbReference type="ARBA" id="ARBA00009046"/>
    </source>
</evidence>
<comment type="similarity">
    <text evidence="2">In the central section; belongs to the CRISPR-associated helicase Cas3 family.</text>
</comment>
<dbReference type="Pfam" id="PF22590">
    <property type="entry name" value="Cas3-like_C_2"/>
    <property type="match status" value="1"/>
</dbReference>
<dbReference type="GO" id="GO:0004386">
    <property type="term" value="F:helicase activity"/>
    <property type="evidence" value="ECO:0007669"/>
    <property type="project" value="UniProtKB-KW"/>
</dbReference>
<dbReference type="NCBIfam" id="TIGR01596">
    <property type="entry name" value="cas3_HD"/>
    <property type="match status" value="1"/>
</dbReference>
<reference evidence="12" key="1">
    <citation type="journal article" date="2019" name="J. Bacteriol.">
        <title>A Mutagenic Screen Identifies a TonB-Dependent Receptor Required for the Lanthanide Metal Switch in the Type I Methanotroph 'Methylotuvimicrobium buryatense' 5GB1C.</title>
        <authorList>
            <person name="Groom J.D."/>
            <person name="Ford S.M."/>
            <person name="Pesesky M.W."/>
            <person name="Lidstrom M.E."/>
        </authorList>
    </citation>
    <scope>NUCLEOTIDE SEQUENCE [LARGE SCALE GENOMIC DNA]</scope>
    <source>
        <strain evidence="12">5GB1C</strain>
    </source>
</reference>
<dbReference type="InterPro" id="IPR011545">
    <property type="entry name" value="DEAD/DEAH_box_helicase_dom"/>
</dbReference>
<sequence length="827" mass="93019">MKILYRDRILKIKDTLYVAHVRSNDKKIQTLEEHLIDVAEIAKKLAAKINLPEAGELIGLLHDFGKYSTEFQNYLQSATGLIDPDIDNEAVDAKALKGKIDHSSAGAQWIWQELSRYGNNGEGRLCGQIMAVCIASHHSGLIDCLKPDGSNGFNVRMQKDDVRTHLAECKENADSQILERAKKLMDKPLLKAMLEQIRVMMMSGSKQSTTIREFYLGFWTRFLFSCLIDADRIDSADFETPGNACYRNKNDLQLTVAIERLELFLAGFSNKPTESNTPIDGIRREISEVCKNRAHEPQGIYTLTVPTGGGKTYASLRYALHHAQKHKLERIIYVIPYTSIIEQNAAAIRSALERESDAYPWVLEQHSNLEPERQTWHSKLAAENWDAPIVLTTMVQFLETLFGGGTRGVRRLHQLANSVVIFDEIQTLPIQCTHLFCNALNFLADHAGMTSVLCTATQPVLDLLRAPDKGQLWLPQNSELMPDVGSLFDQLKRVVISDKTKPEGWSEDEIAELALTELDTKGNCLVIVNTKAWAQALYLKCAETVDIECLFHLSTGQCAAHRKALFKLMRRRLADGLPVLCTSTQLIEAGVDIDFASVVRFLAGLDSIAQAAGRCNRNGRLPIATVHIVNPVRETIAQLIDIKVGQEKTRRVLSEIEDEDLLSPEAMRRYFQYYFHDRADAMSYPLSAKQVGRDDTLLNLLSENKYNIGHNALLHLKQSFMTAGNVFKAIDAPTHSVIVPYREGKQLLVELGGIAKQFEARRFRECLQRAQQYSVNVFPNVWKRLVEQQAVYEIQPGEGIYGLDQRYYSEAFGLSTEPVGKAEAIIL</sequence>
<keyword evidence="9" id="KW-0051">Antiviral defense</keyword>
<evidence type="ECO:0000256" key="8">
    <source>
        <dbReference type="ARBA" id="ARBA00022840"/>
    </source>
</evidence>
<dbReference type="SUPFAM" id="SSF52540">
    <property type="entry name" value="P-loop containing nucleoside triphosphate hydrolases"/>
    <property type="match status" value="1"/>
</dbReference>
<gene>
    <name evidence="11" type="ORF">EQU24_10890</name>
</gene>
<dbReference type="InterPro" id="IPR038257">
    <property type="entry name" value="CRISPR-assoc_Cas3_HD_sf"/>
</dbReference>
<proteinExistence type="inferred from homology"/>
<name>A0A4V1IJV1_METBY</name>
<organism evidence="11 12">
    <name type="scientific">Methylotuvimicrobium buryatense</name>
    <name type="common">Methylomicrobium buryatense</name>
    <dbReference type="NCBI Taxonomy" id="95641"/>
    <lineage>
        <taxon>Bacteria</taxon>
        <taxon>Pseudomonadati</taxon>
        <taxon>Pseudomonadota</taxon>
        <taxon>Gammaproteobacteria</taxon>
        <taxon>Methylococcales</taxon>
        <taxon>Methylococcaceae</taxon>
        <taxon>Methylotuvimicrobium</taxon>
    </lineage>
</organism>
<evidence type="ECO:0000313" key="12">
    <source>
        <dbReference type="Proteomes" id="UP000305881"/>
    </source>
</evidence>
<dbReference type="InterPro" id="IPR006483">
    <property type="entry name" value="CRISPR-assoc_Cas3_HD"/>
</dbReference>
<evidence type="ECO:0000256" key="1">
    <source>
        <dbReference type="ARBA" id="ARBA00006847"/>
    </source>
</evidence>
<evidence type="ECO:0000256" key="3">
    <source>
        <dbReference type="ARBA" id="ARBA00022722"/>
    </source>
</evidence>
<keyword evidence="11" id="KW-0255">Endonuclease</keyword>
<dbReference type="InterPro" id="IPR027417">
    <property type="entry name" value="P-loop_NTPase"/>
</dbReference>
<dbReference type="InterPro" id="IPR006474">
    <property type="entry name" value="Helicase_Cas3_CRISPR-ass_core"/>
</dbReference>
<comment type="similarity">
    <text evidence="1">In the N-terminal section; belongs to the CRISPR-associated nuclease Cas3-HD family.</text>
</comment>
<dbReference type="GO" id="GO:0051607">
    <property type="term" value="P:defense response to virus"/>
    <property type="evidence" value="ECO:0007669"/>
    <property type="project" value="UniProtKB-KW"/>
</dbReference>
<keyword evidence="5" id="KW-0547">Nucleotide-binding</keyword>
<dbReference type="Proteomes" id="UP000305881">
    <property type="component" value="Chromosome"/>
</dbReference>
<dbReference type="GO" id="GO:0003676">
    <property type="term" value="F:nucleic acid binding"/>
    <property type="evidence" value="ECO:0007669"/>
    <property type="project" value="InterPro"/>
</dbReference>
<dbReference type="PROSITE" id="PS51643">
    <property type="entry name" value="HD_CAS3"/>
    <property type="match status" value="1"/>
</dbReference>
<keyword evidence="7" id="KW-0347">Helicase</keyword>
<evidence type="ECO:0000256" key="6">
    <source>
        <dbReference type="ARBA" id="ARBA00022801"/>
    </source>
</evidence>
<evidence type="ECO:0000256" key="9">
    <source>
        <dbReference type="ARBA" id="ARBA00023118"/>
    </source>
</evidence>
<dbReference type="InterPro" id="IPR054712">
    <property type="entry name" value="Cas3-like_dom"/>
</dbReference>
<dbReference type="Gene3D" id="1.10.3210.30">
    <property type="match status" value="1"/>
</dbReference>
<evidence type="ECO:0000256" key="7">
    <source>
        <dbReference type="ARBA" id="ARBA00022806"/>
    </source>
</evidence>